<feature type="coiled-coil region" evidence="8">
    <location>
        <begin position="44"/>
        <end position="71"/>
    </location>
</feature>
<dbReference type="Gene3D" id="3.40.5.10">
    <property type="entry name" value="Ribosomal protein L9, N-terminal domain"/>
    <property type="match status" value="1"/>
</dbReference>
<dbReference type="GO" id="GO:0003735">
    <property type="term" value="F:structural constituent of ribosome"/>
    <property type="evidence" value="ECO:0007669"/>
    <property type="project" value="InterPro"/>
</dbReference>
<dbReference type="InterPro" id="IPR009027">
    <property type="entry name" value="Ribosomal_bL9/RNase_H1_N"/>
</dbReference>
<sequence>MEIILKEFVNGLGEVDDLVNVKAGFARNYLIPTGKAIAATPSAKKQLAETLRQREHKAAKIREEAQALAAKLEGVKLTIGAKTSSTGKIFGSVNTIQLAEALEAKGFNVDRKRITIDQDPVKEVGSYKATIRLHKEVSVVIDFDVVSE</sequence>
<feature type="domain" description="Ribosomal protein L9" evidence="9">
    <location>
        <begin position="1"/>
        <end position="47"/>
    </location>
</feature>
<name>A0A0Q4B7R1_9BACT</name>
<dbReference type="FunFam" id="3.10.430.100:FF:000006">
    <property type="entry name" value="50S ribosomal protein L9"/>
    <property type="match status" value="1"/>
</dbReference>
<dbReference type="PANTHER" id="PTHR21368">
    <property type="entry name" value="50S RIBOSOMAL PROTEIN L9"/>
    <property type="match status" value="1"/>
</dbReference>
<dbReference type="GO" id="GO:0006412">
    <property type="term" value="P:translation"/>
    <property type="evidence" value="ECO:0007669"/>
    <property type="project" value="UniProtKB-UniRule"/>
</dbReference>
<evidence type="ECO:0000256" key="5">
    <source>
        <dbReference type="ARBA" id="ARBA00023274"/>
    </source>
</evidence>
<keyword evidence="4 7" id="KW-0689">Ribosomal protein</keyword>
<dbReference type="Proteomes" id="UP000054172">
    <property type="component" value="Unassembled WGS sequence"/>
</dbReference>
<dbReference type="InterPro" id="IPR000244">
    <property type="entry name" value="Ribosomal_bL9"/>
</dbReference>
<feature type="domain" description="Large ribosomal subunit protein bL9 C-terminal" evidence="10">
    <location>
        <begin position="63"/>
        <end position="146"/>
    </location>
</feature>
<evidence type="ECO:0000256" key="3">
    <source>
        <dbReference type="ARBA" id="ARBA00022884"/>
    </source>
</evidence>
<dbReference type="EMBL" id="LIIK01000013">
    <property type="protein sequence ID" value="KQM09072.1"/>
    <property type="molecule type" value="Genomic_DNA"/>
</dbReference>
<reference evidence="11" key="1">
    <citation type="submission" date="2015-08" db="EMBL/GenBank/DDBJ databases">
        <title>Candidatus Bacteriodes Periocalifornicus.</title>
        <authorList>
            <person name="McLean J.S."/>
            <person name="Kelley S."/>
        </authorList>
    </citation>
    <scope>NUCLEOTIDE SEQUENCE [LARGE SCALE GENOMIC DNA]</scope>
    <source>
        <strain evidence="11">12B</strain>
    </source>
</reference>
<gene>
    <name evidence="7" type="primary">rplI</name>
    <name evidence="11" type="ORF">AL399_03775</name>
</gene>
<dbReference type="AlphaFoldDB" id="A0A0Q4B7R1"/>
<dbReference type="GO" id="GO:1990904">
    <property type="term" value="C:ribonucleoprotein complex"/>
    <property type="evidence" value="ECO:0007669"/>
    <property type="project" value="UniProtKB-KW"/>
</dbReference>
<evidence type="ECO:0000259" key="10">
    <source>
        <dbReference type="Pfam" id="PF03948"/>
    </source>
</evidence>
<dbReference type="PATRIC" id="fig|1702214.3.peg.1360"/>
<dbReference type="Pfam" id="PF03948">
    <property type="entry name" value="Ribosomal_L9_C"/>
    <property type="match status" value="1"/>
</dbReference>
<keyword evidence="5 7" id="KW-0687">Ribonucleoprotein</keyword>
<dbReference type="Gene3D" id="3.10.430.100">
    <property type="entry name" value="Ribosomal protein L9, C-terminal domain"/>
    <property type="match status" value="1"/>
</dbReference>
<organism evidence="11 12">
    <name type="scientific">Candidatus [Bacteroides] periocalifornicus</name>
    <dbReference type="NCBI Taxonomy" id="1702214"/>
    <lineage>
        <taxon>Bacteria</taxon>
        <taxon>Pseudomonadati</taxon>
        <taxon>Bacteroidota</taxon>
    </lineage>
</organism>
<comment type="function">
    <text evidence="7">Binds to the 23S rRNA.</text>
</comment>
<dbReference type="NCBIfam" id="TIGR00158">
    <property type="entry name" value="L9"/>
    <property type="match status" value="1"/>
</dbReference>
<evidence type="ECO:0000256" key="4">
    <source>
        <dbReference type="ARBA" id="ARBA00022980"/>
    </source>
</evidence>
<evidence type="ECO:0000256" key="6">
    <source>
        <dbReference type="ARBA" id="ARBA00035292"/>
    </source>
</evidence>
<dbReference type="SUPFAM" id="SSF55653">
    <property type="entry name" value="Ribosomal protein L9 C-domain"/>
    <property type="match status" value="1"/>
</dbReference>
<evidence type="ECO:0000259" key="9">
    <source>
        <dbReference type="Pfam" id="PF01281"/>
    </source>
</evidence>
<dbReference type="InterPro" id="IPR020070">
    <property type="entry name" value="Ribosomal_bL9_N"/>
</dbReference>
<dbReference type="GO" id="GO:0019843">
    <property type="term" value="F:rRNA binding"/>
    <property type="evidence" value="ECO:0007669"/>
    <property type="project" value="UniProtKB-UniRule"/>
</dbReference>
<comment type="similarity">
    <text evidence="1 7">Belongs to the bacterial ribosomal protein bL9 family.</text>
</comment>
<evidence type="ECO:0000256" key="2">
    <source>
        <dbReference type="ARBA" id="ARBA00022730"/>
    </source>
</evidence>
<dbReference type="HAMAP" id="MF_00503">
    <property type="entry name" value="Ribosomal_bL9"/>
    <property type="match status" value="1"/>
</dbReference>
<keyword evidence="12" id="KW-1185">Reference proteome</keyword>
<evidence type="ECO:0000313" key="11">
    <source>
        <dbReference type="EMBL" id="KQM09072.1"/>
    </source>
</evidence>
<dbReference type="InterPro" id="IPR020594">
    <property type="entry name" value="Ribosomal_bL9_bac/chp"/>
</dbReference>
<dbReference type="SUPFAM" id="SSF55658">
    <property type="entry name" value="L9 N-domain-like"/>
    <property type="match status" value="1"/>
</dbReference>
<dbReference type="InterPro" id="IPR036935">
    <property type="entry name" value="Ribosomal_bL9_N_sf"/>
</dbReference>
<proteinExistence type="inferred from homology"/>
<keyword evidence="2 7" id="KW-0699">rRNA-binding</keyword>
<evidence type="ECO:0000256" key="7">
    <source>
        <dbReference type="HAMAP-Rule" id="MF_00503"/>
    </source>
</evidence>
<protein>
    <recommendedName>
        <fullName evidence="6 7">Large ribosomal subunit protein bL9</fullName>
    </recommendedName>
</protein>
<dbReference type="Pfam" id="PF01281">
    <property type="entry name" value="Ribosomal_L9_N"/>
    <property type="match status" value="1"/>
</dbReference>
<accession>A0A0Q4B7R1</accession>
<keyword evidence="8" id="KW-0175">Coiled coil</keyword>
<evidence type="ECO:0000256" key="8">
    <source>
        <dbReference type="SAM" id="Coils"/>
    </source>
</evidence>
<dbReference type="InterPro" id="IPR020069">
    <property type="entry name" value="Ribosomal_bL9_C"/>
</dbReference>
<dbReference type="STRING" id="1702214.AL399_03775"/>
<keyword evidence="3 7" id="KW-0694">RNA-binding</keyword>
<dbReference type="InterPro" id="IPR036791">
    <property type="entry name" value="Ribosomal_bL9_C_sf"/>
</dbReference>
<evidence type="ECO:0000256" key="1">
    <source>
        <dbReference type="ARBA" id="ARBA00010605"/>
    </source>
</evidence>
<evidence type="ECO:0000313" key="12">
    <source>
        <dbReference type="Proteomes" id="UP000054172"/>
    </source>
</evidence>
<comment type="caution">
    <text evidence="11">The sequence shown here is derived from an EMBL/GenBank/DDBJ whole genome shotgun (WGS) entry which is preliminary data.</text>
</comment>
<dbReference type="GO" id="GO:0005840">
    <property type="term" value="C:ribosome"/>
    <property type="evidence" value="ECO:0007669"/>
    <property type="project" value="UniProtKB-KW"/>
</dbReference>